<name>A0A1E3VV48_9HYPH</name>
<sequence>MSKTPPSVPYAKSLGAIALSDDPGGMGAQLAHDQRHDQARAWAVAYFAEDGPRLSRYLCELAMHCALHRNATGAAALFLEALDDGDPSDRSFAVILSAALANALATLDSVSC</sequence>
<dbReference type="RefSeq" id="WP_069441956.1">
    <property type="nucleotide sequence ID" value="NZ_LPWF01000026.1"/>
</dbReference>
<dbReference type="STRING" id="1774969.AUC69_12390"/>
<protein>
    <submittedName>
        <fullName evidence="1">Uncharacterized protein</fullName>
    </submittedName>
</protein>
<dbReference type="AlphaFoldDB" id="A0A1E3VV48"/>
<dbReference type="Proteomes" id="UP000094472">
    <property type="component" value="Unassembled WGS sequence"/>
</dbReference>
<accession>A0A1E3VV48</accession>
<comment type="caution">
    <text evidence="1">The sequence shown here is derived from an EMBL/GenBank/DDBJ whole genome shotgun (WGS) entry which is preliminary data.</text>
</comment>
<dbReference type="EMBL" id="LPWF01000026">
    <property type="protein sequence ID" value="ODR97403.1"/>
    <property type="molecule type" value="Genomic_DNA"/>
</dbReference>
<evidence type="ECO:0000313" key="1">
    <source>
        <dbReference type="EMBL" id="ODR97403.1"/>
    </source>
</evidence>
<organism evidence="1 2">
    <name type="scientific">Methyloceanibacter superfactus</name>
    <dbReference type="NCBI Taxonomy" id="1774969"/>
    <lineage>
        <taxon>Bacteria</taxon>
        <taxon>Pseudomonadati</taxon>
        <taxon>Pseudomonadota</taxon>
        <taxon>Alphaproteobacteria</taxon>
        <taxon>Hyphomicrobiales</taxon>
        <taxon>Hyphomicrobiaceae</taxon>
        <taxon>Methyloceanibacter</taxon>
    </lineage>
</organism>
<reference evidence="1 2" key="1">
    <citation type="journal article" date="2016" name="Environ. Microbiol.">
        <title>New Methyloceanibacter diversity from North Sea sediments includes methanotroph containing solely the soluble methane monooxygenase.</title>
        <authorList>
            <person name="Vekeman B."/>
            <person name="Kerckhof F.M."/>
            <person name="Cremers G."/>
            <person name="de Vos P."/>
            <person name="Vandamme P."/>
            <person name="Boon N."/>
            <person name="Op den Camp H.J."/>
            <person name="Heylen K."/>
        </authorList>
    </citation>
    <scope>NUCLEOTIDE SEQUENCE [LARGE SCALE GENOMIC DNA]</scope>
    <source>
        <strain evidence="1 2">R-67175</strain>
    </source>
</reference>
<evidence type="ECO:0000313" key="2">
    <source>
        <dbReference type="Proteomes" id="UP000094472"/>
    </source>
</evidence>
<gene>
    <name evidence="1" type="ORF">AUC69_12390</name>
</gene>
<proteinExistence type="predicted"/>
<keyword evidence="2" id="KW-1185">Reference proteome</keyword>